<keyword evidence="3" id="KW-1185">Reference proteome</keyword>
<dbReference type="GO" id="GO:0006644">
    <property type="term" value="P:phospholipid metabolic process"/>
    <property type="evidence" value="ECO:0007669"/>
    <property type="project" value="InterPro"/>
</dbReference>
<proteinExistence type="predicted"/>
<feature type="transmembrane region" description="Helical" evidence="1">
    <location>
        <begin position="286"/>
        <end position="306"/>
    </location>
</feature>
<feature type="transmembrane region" description="Helical" evidence="1">
    <location>
        <begin position="485"/>
        <end position="505"/>
    </location>
</feature>
<dbReference type="Proteomes" id="UP000242444">
    <property type="component" value="Unassembled WGS sequence"/>
</dbReference>
<dbReference type="GO" id="GO:0004623">
    <property type="term" value="F:phospholipase A2 activity"/>
    <property type="evidence" value="ECO:0007669"/>
    <property type="project" value="InterPro"/>
</dbReference>
<dbReference type="SUPFAM" id="SSF48619">
    <property type="entry name" value="Phospholipase A2, PLA2"/>
    <property type="match status" value="1"/>
</dbReference>
<feature type="transmembrane region" description="Helical" evidence="1">
    <location>
        <begin position="562"/>
        <end position="580"/>
    </location>
</feature>
<name>A0A263D8U4_9PSEU</name>
<feature type="transmembrane region" description="Helical" evidence="1">
    <location>
        <begin position="601"/>
        <end position="623"/>
    </location>
</feature>
<dbReference type="GO" id="GO:0050482">
    <property type="term" value="P:arachidonate secretion"/>
    <property type="evidence" value="ECO:0007669"/>
    <property type="project" value="InterPro"/>
</dbReference>
<dbReference type="RefSeq" id="WP_094861653.1">
    <property type="nucleotide sequence ID" value="NZ_NKYE01000003.1"/>
</dbReference>
<keyword evidence="1" id="KW-0812">Transmembrane</keyword>
<feature type="transmembrane region" description="Helical" evidence="1">
    <location>
        <begin position="327"/>
        <end position="345"/>
    </location>
</feature>
<reference evidence="2 3" key="1">
    <citation type="submission" date="2017-07" db="EMBL/GenBank/DDBJ databases">
        <title>Amycolatopsis antarcticus sp. nov., isolated from the surface of an Antarcticus brown macroalga.</title>
        <authorList>
            <person name="Wang J."/>
            <person name="Leiva S."/>
            <person name="Huang J."/>
            <person name="Huang Y."/>
        </authorList>
    </citation>
    <scope>NUCLEOTIDE SEQUENCE [LARGE SCALE GENOMIC DNA]</scope>
    <source>
        <strain evidence="2 3">AU-G6</strain>
    </source>
</reference>
<feature type="transmembrane region" description="Helical" evidence="1">
    <location>
        <begin position="17"/>
        <end position="35"/>
    </location>
</feature>
<feature type="transmembrane region" description="Helical" evidence="1">
    <location>
        <begin position="643"/>
        <end position="662"/>
    </location>
</feature>
<feature type="transmembrane region" description="Helical" evidence="1">
    <location>
        <begin position="201"/>
        <end position="219"/>
    </location>
</feature>
<protein>
    <submittedName>
        <fullName evidence="2">Phospholipase</fullName>
    </submittedName>
</protein>
<feature type="transmembrane region" description="Helical" evidence="1">
    <location>
        <begin position="365"/>
        <end position="385"/>
    </location>
</feature>
<gene>
    <name evidence="2" type="ORF">CFN78_06270</name>
</gene>
<feature type="transmembrane region" description="Helical" evidence="1">
    <location>
        <begin position="445"/>
        <end position="465"/>
    </location>
</feature>
<dbReference type="OrthoDB" id="3389925at2"/>
<dbReference type="InParanoid" id="A0A263D8U4"/>
<feature type="transmembrane region" description="Helical" evidence="1">
    <location>
        <begin position="526"/>
        <end position="547"/>
    </location>
</feature>
<evidence type="ECO:0000313" key="3">
    <source>
        <dbReference type="Proteomes" id="UP000242444"/>
    </source>
</evidence>
<evidence type="ECO:0000313" key="2">
    <source>
        <dbReference type="EMBL" id="OZM73896.1"/>
    </source>
</evidence>
<dbReference type="AlphaFoldDB" id="A0A263D8U4"/>
<accession>A0A263D8U4</accession>
<keyword evidence="1" id="KW-1133">Transmembrane helix</keyword>
<feature type="transmembrane region" description="Helical" evidence="1">
    <location>
        <begin position="669"/>
        <end position="687"/>
    </location>
</feature>
<feature type="transmembrane region" description="Helical" evidence="1">
    <location>
        <begin position="693"/>
        <end position="715"/>
    </location>
</feature>
<evidence type="ECO:0000256" key="1">
    <source>
        <dbReference type="SAM" id="Phobius"/>
    </source>
</evidence>
<feature type="transmembrane region" description="Helical" evidence="1">
    <location>
        <begin position="250"/>
        <end position="274"/>
    </location>
</feature>
<dbReference type="Gene3D" id="1.20.90.10">
    <property type="entry name" value="Phospholipase A2 domain"/>
    <property type="match status" value="1"/>
</dbReference>
<organism evidence="2 3">
    <name type="scientific">Amycolatopsis antarctica</name>
    <dbReference type="NCBI Taxonomy" id="1854586"/>
    <lineage>
        <taxon>Bacteria</taxon>
        <taxon>Bacillati</taxon>
        <taxon>Actinomycetota</taxon>
        <taxon>Actinomycetes</taxon>
        <taxon>Pseudonocardiales</taxon>
        <taxon>Pseudonocardiaceae</taxon>
        <taxon>Amycolatopsis</taxon>
    </lineage>
</organism>
<sequence>MTATADGPPPVRRPLRTSAWALVLVLVVVGFGFVASRSQARPDPGPPRGDLAAARQAVDALLAPGPAPTALDRLPADFTEVTGVLPDRMPARDGTVRAVHVDGGCSAPWGDDNTRWDYSVPCKAHDLGYDLLRYAAAKGSPLGPDAREALDDRLSTDMHAACDLNPMDSAGTCRVVASAYSFGMLLNSWHQRWGPPIGEPIGPALAGLAVIGVLLVVRLRGWLRNRRTAAFATVPPGARPRAPASSAGRWALLGVAAIATMVLGESVVALARWAGASPGWLWPLTWLAQLSLVFFFAGGHANAAGWHAVRAVGGGYRQYLAHRAGRLLRPVLIFAVVAFAVPMALELLRIPGGTAAHVLRIALHPLWLLGVYLLTIVATPPLLAAHRIRPRLTMAALACVLVTAETLARAWTTPLPHYVSAVVLALLAQQAAFCHATYGRPRPVTTAIVAVAAMGCLAAIAITGSGPPVLLGLPGAPEPLAGPPLPVLLLGIVQLGVLGLLAGPLRRFAANATALRVTTTVLRAPMSLYLSFLAVMLLVVAVVYLPGRLDGGLDVLAEPRSLLALALLAAPAALVFRWFERHAGPPAPPSAEPVDAGLGALLGRSATVLGVGYATLGVFGFALSGFSDGTVPSPVPGISLDPIQSLVHLLLGVVLLHTVRIGSSGRASTWALTVLACAPSLLAATAGQQVDRLGLLVHGGTALFAVAALACTVVVRGRSRQALATEHGG</sequence>
<dbReference type="EMBL" id="NKYE01000003">
    <property type="protein sequence ID" value="OZM73896.1"/>
    <property type="molecule type" value="Genomic_DNA"/>
</dbReference>
<keyword evidence="1" id="KW-0472">Membrane</keyword>
<dbReference type="InterPro" id="IPR036444">
    <property type="entry name" value="PLipase_A2_dom_sf"/>
</dbReference>
<comment type="caution">
    <text evidence="2">The sequence shown here is derived from an EMBL/GenBank/DDBJ whole genome shotgun (WGS) entry which is preliminary data.</text>
</comment>